<dbReference type="PROSITE" id="PS50009">
    <property type="entry name" value="RASGEF_CAT"/>
    <property type="match status" value="1"/>
</dbReference>
<evidence type="ECO:0000259" key="8">
    <source>
        <dbReference type="PROSITE" id="PS50212"/>
    </source>
</evidence>
<accession>A0A6A4IAT3</accession>
<feature type="compositionally biased region" description="Pro residues" evidence="5">
    <location>
        <begin position="176"/>
        <end position="203"/>
    </location>
</feature>
<evidence type="ECO:0000256" key="3">
    <source>
        <dbReference type="PROSITE-ProRule" id="PRU00168"/>
    </source>
</evidence>
<evidence type="ECO:0000256" key="5">
    <source>
        <dbReference type="SAM" id="MobiDB-lite"/>
    </source>
</evidence>
<feature type="region of interest" description="Disordered" evidence="5">
    <location>
        <begin position="1"/>
        <end position="50"/>
    </location>
</feature>
<dbReference type="InterPro" id="IPR036964">
    <property type="entry name" value="RASGEF_cat_dom_sf"/>
</dbReference>
<keyword evidence="1 4" id="KW-0728">SH3 domain</keyword>
<dbReference type="Proteomes" id="UP000799118">
    <property type="component" value="Unassembled WGS sequence"/>
</dbReference>
<dbReference type="InterPro" id="IPR023578">
    <property type="entry name" value="Ras_GEF_dom_sf"/>
</dbReference>
<dbReference type="CDD" id="cd06224">
    <property type="entry name" value="REM"/>
    <property type="match status" value="1"/>
</dbReference>
<feature type="region of interest" description="Disordered" evidence="5">
    <location>
        <begin position="136"/>
        <end position="250"/>
    </location>
</feature>
<dbReference type="AlphaFoldDB" id="A0A6A4IAT3"/>
<evidence type="ECO:0000256" key="2">
    <source>
        <dbReference type="ARBA" id="ARBA00022658"/>
    </source>
</evidence>
<dbReference type="SUPFAM" id="SSF48366">
    <property type="entry name" value="Ras GEF"/>
    <property type="match status" value="1"/>
</dbReference>
<dbReference type="SMART" id="SM00229">
    <property type="entry name" value="RasGEFN"/>
    <property type="match status" value="1"/>
</dbReference>
<dbReference type="SMART" id="SM00326">
    <property type="entry name" value="SH3"/>
    <property type="match status" value="1"/>
</dbReference>
<evidence type="ECO:0000259" key="7">
    <source>
        <dbReference type="PROSITE" id="PS50009"/>
    </source>
</evidence>
<feature type="compositionally biased region" description="Low complexity" evidence="5">
    <location>
        <begin position="204"/>
        <end position="243"/>
    </location>
</feature>
<dbReference type="Pfam" id="PF00617">
    <property type="entry name" value="RasGEF"/>
    <property type="match status" value="1"/>
</dbReference>
<feature type="domain" description="N-terminal Ras-GEF" evidence="8">
    <location>
        <begin position="291"/>
        <end position="432"/>
    </location>
</feature>
<protein>
    <submittedName>
        <fullName evidence="9">Ras GEF</fullName>
    </submittedName>
</protein>
<dbReference type="Pfam" id="PF00618">
    <property type="entry name" value="RasGEF_N"/>
    <property type="match status" value="1"/>
</dbReference>
<keyword evidence="2 3" id="KW-0344">Guanine-nucleotide releasing factor</keyword>
<dbReference type="Pfam" id="PF00018">
    <property type="entry name" value="SH3_1"/>
    <property type="match status" value="1"/>
</dbReference>
<feature type="domain" description="SH3" evidence="6">
    <location>
        <begin position="52"/>
        <end position="113"/>
    </location>
</feature>
<feature type="region of interest" description="Disordered" evidence="5">
    <location>
        <begin position="436"/>
        <end position="460"/>
    </location>
</feature>
<dbReference type="InterPro" id="IPR001895">
    <property type="entry name" value="RASGEF_cat_dom"/>
</dbReference>
<dbReference type="InterPro" id="IPR036028">
    <property type="entry name" value="SH3-like_dom_sf"/>
</dbReference>
<gene>
    <name evidence="9" type="ORF">BT96DRAFT_984973</name>
</gene>
<dbReference type="GO" id="GO:0005886">
    <property type="term" value="C:plasma membrane"/>
    <property type="evidence" value="ECO:0007669"/>
    <property type="project" value="TreeGrafter"/>
</dbReference>
<feature type="domain" description="Ras-GEF" evidence="7">
    <location>
        <begin position="460"/>
        <end position="688"/>
    </location>
</feature>
<dbReference type="EMBL" id="ML769388">
    <property type="protein sequence ID" value="KAE9409252.1"/>
    <property type="molecule type" value="Genomic_DNA"/>
</dbReference>
<feature type="compositionally biased region" description="Basic and acidic residues" evidence="5">
    <location>
        <begin position="164"/>
        <end position="175"/>
    </location>
</feature>
<evidence type="ECO:0000313" key="9">
    <source>
        <dbReference type="EMBL" id="KAE9409252.1"/>
    </source>
</evidence>
<keyword evidence="10" id="KW-1185">Reference proteome</keyword>
<name>A0A6A4IAT3_9AGAR</name>
<dbReference type="Gene3D" id="1.20.870.10">
    <property type="entry name" value="Son of sevenless (SoS) protein Chain: S domain 1"/>
    <property type="match status" value="1"/>
</dbReference>
<dbReference type="GO" id="GO:0007265">
    <property type="term" value="P:Ras protein signal transduction"/>
    <property type="evidence" value="ECO:0007669"/>
    <property type="project" value="TreeGrafter"/>
</dbReference>
<reference evidence="9" key="1">
    <citation type="journal article" date="2019" name="Environ. Microbiol.">
        <title>Fungal ecological strategies reflected in gene transcription - a case study of two litter decomposers.</title>
        <authorList>
            <person name="Barbi F."/>
            <person name="Kohler A."/>
            <person name="Barry K."/>
            <person name="Baskaran P."/>
            <person name="Daum C."/>
            <person name="Fauchery L."/>
            <person name="Ihrmark K."/>
            <person name="Kuo A."/>
            <person name="LaButti K."/>
            <person name="Lipzen A."/>
            <person name="Morin E."/>
            <person name="Grigoriev I.V."/>
            <person name="Henrissat B."/>
            <person name="Lindahl B."/>
            <person name="Martin F."/>
        </authorList>
    </citation>
    <scope>NUCLEOTIDE SEQUENCE</scope>
    <source>
        <strain evidence="9">JB14</strain>
    </source>
</reference>
<dbReference type="PROSITE" id="PS50212">
    <property type="entry name" value="RASGEF_NTER"/>
    <property type="match status" value="1"/>
</dbReference>
<dbReference type="PANTHER" id="PTHR23113">
    <property type="entry name" value="GUANINE NUCLEOTIDE EXCHANGE FACTOR"/>
    <property type="match status" value="1"/>
</dbReference>
<sequence length="711" mass="80887">MRPIELTLSIDPSPYQPNASLISPDSPYTSSSSARPSSETATTSPSSSGSESLIYSVLCMHDFLSDDPIHLSFSKNEILDVIKQEGSGWWAAMRRGADIVGWIPQAFVKPLTEEMTERLWNVREELRVYEYEAEQLCSGPYEEPESSPSKPRDPRQEISYPKVWKNDEISPDQHRPYPPPSPATPMPQPPPPYSTNKPTPPTPTEDTSISPQDRGTPSSIIRRPLPPITTLSESSSGNDSSISPDAKRRDEKIRKLTGSVEALLFHNAVLVQANPPWYLKPRHAEDIRTDTDGKLISGTRIALVERLVWDTIPSQKDTRKAAQDTAYRRMFLMTFRTFMSPDELFDMLVEMYRMSYPENLTESEFVEWRERCLHPTQCMVLTVFTMWLEEHRLLEEEPHISRRLIEFLALIKPPSPLTVTAQSIIQSITRLTFATNTTTTTSPHSRRKRRAPKNDLSSFQPSDLAEQLSLHEFKLYSKITPQDCIAQATQSPKPGCPKARESLSAFCATHDKLAVWVTDTILSSQQLSGRSNTVDFWIKVAEKCRNLNNFASMSAIINALSSTVISRLNLTWLHVGRKNTLETLLKFNEPSGGFSGYRRLHLHAEGSCVPFIGMYMTDLVHIKDQYADEDGRVSILQRQRWYEVVLIMLRSQSKPYNFAENEVTMNFIQNNLRGITTTKEWQAKFWSKSQEVQRSEVAHTDIRKGLERAGF</sequence>
<dbReference type="PROSITE" id="PS50002">
    <property type="entry name" value="SH3"/>
    <property type="match status" value="1"/>
</dbReference>
<evidence type="ECO:0000313" key="10">
    <source>
        <dbReference type="Proteomes" id="UP000799118"/>
    </source>
</evidence>
<dbReference type="InterPro" id="IPR008937">
    <property type="entry name" value="Ras-like_GEF"/>
</dbReference>
<dbReference type="GO" id="GO:0005085">
    <property type="term" value="F:guanyl-nucleotide exchange factor activity"/>
    <property type="evidence" value="ECO:0007669"/>
    <property type="project" value="UniProtKB-KW"/>
</dbReference>
<evidence type="ECO:0000259" key="6">
    <source>
        <dbReference type="PROSITE" id="PS50002"/>
    </source>
</evidence>
<organism evidence="9 10">
    <name type="scientific">Gymnopus androsaceus JB14</name>
    <dbReference type="NCBI Taxonomy" id="1447944"/>
    <lineage>
        <taxon>Eukaryota</taxon>
        <taxon>Fungi</taxon>
        <taxon>Dikarya</taxon>
        <taxon>Basidiomycota</taxon>
        <taxon>Agaricomycotina</taxon>
        <taxon>Agaricomycetes</taxon>
        <taxon>Agaricomycetidae</taxon>
        <taxon>Agaricales</taxon>
        <taxon>Marasmiineae</taxon>
        <taxon>Omphalotaceae</taxon>
        <taxon>Gymnopus</taxon>
    </lineage>
</organism>
<dbReference type="InterPro" id="IPR000651">
    <property type="entry name" value="Ras-like_Gua-exchang_fac_N"/>
</dbReference>
<proteinExistence type="predicted"/>
<feature type="compositionally biased region" description="Low complexity" evidence="5">
    <location>
        <begin position="20"/>
        <end position="50"/>
    </location>
</feature>
<dbReference type="OrthoDB" id="10255964at2759"/>
<dbReference type="SMART" id="SM00147">
    <property type="entry name" value="RasGEF"/>
    <property type="match status" value="1"/>
</dbReference>
<dbReference type="Gene3D" id="1.10.840.10">
    <property type="entry name" value="Ras guanine-nucleotide exchange factors catalytic domain"/>
    <property type="match status" value="1"/>
</dbReference>
<dbReference type="PANTHER" id="PTHR23113:SF368">
    <property type="entry name" value="CELL DIVISION CONTROL PROTEIN 25"/>
    <property type="match status" value="1"/>
</dbReference>
<dbReference type="Gene3D" id="2.30.30.40">
    <property type="entry name" value="SH3 Domains"/>
    <property type="match status" value="1"/>
</dbReference>
<evidence type="ECO:0000256" key="4">
    <source>
        <dbReference type="PROSITE-ProRule" id="PRU00192"/>
    </source>
</evidence>
<dbReference type="InterPro" id="IPR001452">
    <property type="entry name" value="SH3_domain"/>
</dbReference>
<dbReference type="SUPFAM" id="SSF50044">
    <property type="entry name" value="SH3-domain"/>
    <property type="match status" value="1"/>
</dbReference>
<evidence type="ECO:0000256" key="1">
    <source>
        <dbReference type="ARBA" id="ARBA00022443"/>
    </source>
</evidence>